<dbReference type="EMBL" id="JADOEF010000001">
    <property type="protein sequence ID" value="MBF7807215.1"/>
    <property type="molecule type" value="Genomic_DNA"/>
</dbReference>
<keyword evidence="1" id="KW-0677">Repeat</keyword>
<name>A0AAE2RKU0_CLOBE</name>
<dbReference type="Proteomes" id="UP000631418">
    <property type="component" value="Unassembled WGS sequence"/>
</dbReference>
<dbReference type="AlphaFoldDB" id="A0AAE2RKU0"/>
<dbReference type="Pfam" id="PF19085">
    <property type="entry name" value="Choline_bind_2"/>
    <property type="match status" value="1"/>
</dbReference>
<dbReference type="Gene3D" id="2.10.270.10">
    <property type="entry name" value="Cholin Binding"/>
    <property type="match status" value="1"/>
</dbReference>
<reference evidence="3" key="1">
    <citation type="submission" date="2020-11" db="EMBL/GenBank/DDBJ databases">
        <authorList>
            <person name="Thieme N."/>
            <person name="Liebl W."/>
            <person name="Zverlov V."/>
        </authorList>
    </citation>
    <scope>NUCLEOTIDE SEQUENCE</scope>
    <source>
        <strain evidence="3">NT08</strain>
    </source>
</reference>
<evidence type="ECO:0000313" key="4">
    <source>
        <dbReference type="Proteomes" id="UP000631418"/>
    </source>
</evidence>
<sequence length="255" mass="30285">MSNYNIYISDYNRTKVLQFPTIPSKLPAFSSESKNEEFETYWDIPYNFIEKKGLLQGSWSDWLPRDASKYYFSKSKVNAKEIIDLIENAKTNTEPIRLVINTPDGYHVNDTFSIEKFEPQIMKNGDYEYTLGLKQWRDYNTTIVKVYEVGWQQDSTGWYYYTDTSGNYYKDSWQLIDNEWYSFNAAGYARQSSWLQDGGYWYYLKDNCMMARNEWIKYNDKWYYFGSDGAMYFSGTATIDDVQYTFGDDGAWIES</sequence>
<gene>
    <name evidence="3" type="ORF">IS491_00500</name>
</gene>
<evidence type="ECO:0000256" key="1">
    <source>
        <dbReference type="ARBA" id="ARBA00022737"/>
    </source>
</evidence>
<comment type="caution">
    <text evidence="3">The sequence shown here is derived from an EMBL/GenBank/DDBJ whole genome shotgun (WGS) entry which is preliminary data.</text>
</comment>
<dbReference type="PROSITE" id="PS51170">
    <property type="entry name" value="CW"/>
    <property type="match status" value="1"/>
</dbReference>
<organism evidence="3 4">
    <name type="scientific">Clostridium beijerinckii</name>
    <name type="common">Clostridium MP</name>
    <dbReference type="NCBI Taxonomy" id="1520"/>
    <lineage>
        <taxon>Bacteria</taxon>
        <taxon>Bacillati</taxon>
        <taxon>Bacillota</taxon>
        <taxon>Clostridia</taxon>
        <taxon>Eubacteriales</taxon>
        <taxon>Clostridiaceae</taxon>
        <taxon>Clostridium</taxon>
    </lineage>
</organism>
<evidence type="ECO:0000313" key="3">
    <source>
        <dbReference type="EMBL" id="MBF7807215.1"/>
    </source>
</evidence>
<dbReference type="SUPFAM" id="SSF69360">
    <property type="entry name" value="Cell wall binding repeat"/>
    <property type="match status" value="1"/>
</dbReference>
<accession>A0AAE2RKU0</accession>
<protein>
    <submittedName>
        <fullName evidence="3">Cell wall-binding protein</fullName>
    </submittedName>
</protein>
<dbReference type="Pfam" id="PF01473">
    <property type="entry name" value="Choline_bind_1"/>
    <property type="match status" value="1"/>
</dbReference>
<evidence type="ECO:0000256" key="2">
    <source>
        <dbReference type="PROSITE-ProRule" id="PRU00591"/>
    </source>
</evidence>
<dbReference type="InterPro" id="IPR018337">
    <property type="entry name" value="Cell_wall/Cho-bd_repeat"/>
</dbReference>
<proteinExistence type="predicted"/>
<feature type="repeat" description="Cell wall-binding" evidence="2">
    <location>
        <begin position="212"/>
        <end position="231"/>
    </location>
</feature>
<dbReference type="RefSeq" id="WP_011968262.1">
    <property type="nucleotide sequence ID" value="NZ_CP073279.1"/>
</dbReference>